<feature type="compositionally biased region" description="Pro residues" evidence="1">
    <location>
        <begin position="201"/>
        <end position="210"/>
    </location>
</feature>
<dbReference type="AlphaFoldDB" id="A0AAV1IKS4"/>
<organism evidence="2 3">
    <name type="scientific">Coccomyxa viridis</name>
    <dbReference type="NCBI Taxonomy" id="1274662"/>
    <lineage>
        <taxon>Eukaryota</taxon>
        <taxon>Viridiplantae</taxon>
        <taxon>Chlorophyta</taxon>
        <taxon>core chlorophytes</taxon>
        <taxon>Trebouxiophyceae</taxon>
        <taxon>Trebouxiophyceae incertae sedis</taxon>
        <taxon>Coccomyxaceae</taxon>
        <taxon>Coccomyxa</taxon>
    </lineage>
</organism>
<feature type="region of interest" description="Disordered" evidence="1">
    <location>
        <begin position="183"/>
        <end position="217"/>
    </location>
</feature>
<feature type="compositionally biased region" description="Polar residues" evidence="1">
    <location>
        <begin position="61"/>
        <end position="82"/>
    </location>
</feature>
<evidence type="ECO:0000313" key="2">
    <source>
        <dbReference type="EMBL" id="CAK0787938.1"/>
    </source>
</evidence>
<comment type="caution">
    <text evidence="2">The sequence shown here is derived from an EMBL/GenBank/DDBJ whole genome shotgun (WGS) entry which is preliminary data.</text>
</comment>
<accession>A0AAV1IKS4</accession>
<proteinExistence type="predicted"/>
<evidence type="ECO:0000256" key="1">
    <source>
        <dbReference type="SAM" id="MobiDB-lite"/>
    </source>
</evidence>
<dbReference type="EMBL" id="CAUYUE010000018">
    <property type="protein sequence ID" value="CAK0787938.1"/>
    <property type="molecule type" value="Genomic_DNA"/>
</dbReference>
<sequence>MSRFRRPHGSGNGIDRDIILPGQEGPIDHTRRTKESECYCPANVHIQAQGAQRAGQEYRTGPSSTAKQPVRSQRRGVQQRTVSPPPGFPRPGLARAPQPARSTINPAGCVLQHAPRSTAMVQGPAERLPQVPQRFCNRLVFPEGRAVTQALKAARGNDKTQNAAPAPAFIASNAKQTPNKVVLKQQATARSASSSSASTPRAPPTPPQPSLPISHQGVPEAAAAAVACLQHVSAPGSTLGSSSSDEAGDSAHNNATISQMLQGDGKKARAPQRRPPPGARKQMAAEAAERAAAGAQLAALAMARLRAAAAAADAAQAAADQAAAVAAEFVMLAGAAEAYMEATPAAVASMRLPHTASGWVYYCAGAVTGLAEGLISLRR</sequence>
<feature type="region of interest" description="Disordered" evidence="1">
    <location>
        <begin position="50"/>
        <end position="102"/>
    </location>
</feature>
<feature type="compositionally biased region" description="Low complexity" evidence="1">
    <location>
        <begin position="185"/>
        <end position="200"/>
    </location>
</feature>
<feature type="region of interest" description="Disordered" evidence="1">
    <location>
        <begin position="260"/>
        <end position="283"/>
    </location>
</feature>
<reference evidence="2 3" key="1">
    <citation type="submission" date="2023-10" db="EMBL/GenBank/DDBJ databases">
        <authorList>
            <person name="Maclean D."/>
            <person name="Macfadyen A."/>
        </authorList>
    </citation>
    <scope>NUCLEOTIDE SEQUENCE [LARGE SCALE GENOMIC DNA]</scope>
</reference>
<gene>
    <name evidence="2" type="ORF">CVIRNUC_011160</name>
</gene>
<feature type="region of interest" description="Disordered" evidence="1">
    <location>
        <begin position="1"/>
        <end position="29"/>
    </location>
</feature>
<protein>
    <submittedName>
        <fullName evidence="2">Uncharacterized protein</fullName>
    </submittedName>
</protein>
<name>A0AAV1IKS4_9CHLO</name>
<evidence type="ECO:0000313" key="3">
    <source>
        <dbReference type="Proteomes" id="UP001314263"/>
    </source>
</evidence>
<dbReference type="Proteomes" id="UP001314263">
    <property type="component" value="Unassembled WGS sequence"/>
</dbReference>
<keyword evidence="3" id="KW-1185">Reference proteome</keyword>